<dbReference type="OrthoDB" id="6136115at2759"/>
<feature type="compositionally biased region" description="Polar residues" evidence="1">
    <location>
        <begin position="122"/>
        <end position="133"/>
    </location>
</feature>
<evidence type="ECO:0000256" key="2">
    <source>
        <dbReference type="SAM" id="Phobius"/>
    </source>
</evidence>
<keyword evidence="2" id="KW-0812">Transmembrane</keyword>
<keyword evidence="2" id="KW-0472">Membrane</keyword>
<name>A0A8B8B1W6_CRAVI</name>
<feature type="region of interest" description="Disordered" evidence="1">
    <location>
        <begin position="117"/>
        <end position="141"/>
    </location>
</feature>
<accession>A0A8B8B1W6</accession>
<evidence type="ECO:0000313" key="4">
    <source>
        <dbReference type="Proteomes" id="UP000694844"/>
    </source>
</evidence>
<dbReference type="AlphaFoldDB" id="A0A8B8B1W6"/>
<feature type="transmembrane region" description="Helical" evidence="2">
    <location>
        <begin position="67"/>
        <end position="87"/>
    </location>
</feature>
<evidence type="ECO:0000256" key="1">
    <source>
        <dbReference type="SAM" id="MobiDB-lite"/>
    </source>
</evidence>
<dbReference type="KEGG" id="cvn:111106585"/>
<organism evidence="4 5">
    <name type="scientific">Crassostrea virginica</name>
    <name type="common">Eastern oyster</name>
    <dbReference type="NCBI Taxonomy" id="6565"/>
    <lineage>
        <taxon>Eukaryota</taxon>
        <taxon>Metazoa</taxon>
        <taxon>Spiralia</taxon>
        <taxon>Lophotrochozoa</taxon>
        <taxon>Mollusca</taxon>
        <taxon>Bivalvia</taxon>
        <taxon>Autobranchia</taxon>
        <taxon>Pteriomorphia</taxon>
        <taxon>Ostreida</taxon>
        <taxon>Ostreoidea</taxon>
        <taxon>Ostreidae</taxon>
        <taxon>Crassostrea</taxon>
    </lineage>
</organism>
<gene>
    <name evidence="5" type="primary">LOC111106585</name>
</gene>
<proteinExistence type="predicted"/>
<sequence>MVNGHCLLANVHVGHACSSDLQCTGTGNAGDCRNGVCHCHLGYLQKDGICYLDAQGSTSAHASTPGLLFGGFFLGAFITVGIVFIIYRRFKSSLIRRTEPRVLFTEKVYGLETAARFHHSEPSSPQNTQQEVLNSAPHEPSEYCNVSNKRGRQLIISDVSNPLYEGEEREESDNYDHACAATFDMRDSNLQRNDHIPISSDEMKVDTDNYSIIKL</sequence>
<dbReference type="InterPro" id="IPR006149">
    <property type="entry name" value="EB_dom"/>
</dbReference>
<dbReference type="RefSeq" id="XP_022297023.1">
    <property type="nucleotide sequence ID" value="XM_022441315.1"/>
</dbReference>
<keyword evidence="2" id="KW-1133">Transmembrane helix</keyword>
<keyword evidence="4" id="KW-1185">Reference proteome</keyword>
<evidence type="ECO:0000313" key="5">
    <source>
        <dbReference type="RefSeq" id="XP_022297023.1"/>
    </source>
</evidence>
<dbReference type="Pfam" id="PF01683">
    <property type="entry name" value="EB"/>
    <property type="match status" value="1"/>
</dbReference>
<reference evidence="5" key="1">
    <citation type="submission" date="2025-08" db="UniProtKB">
        <authorList>
            <consortium name="RefSeq"/>
        </authorList>
    </citation>
    <scope>IDENTIFICATION</scope>
    <source>
        <tissue evidence="5">Whole sample</tissue>
    </source>
</reference>
<dbReference type="GeneID" id="111106585"/>
<feature type="domain" description="EB" evidence="3">
    <location>
        <begin position="2"/>
        <end position="50"/>
    </location>
</feature>
<dbReference type="Proteomes" id="UP000694844">
    <property type="component" value="Chromosome 8"/>
</dbReference>
<protein>
    <submittedName>
        <fullName evidence="5">Uncharacterized protein LOC111106585</fullName>
    </submittedName>
</protein>
<evidence type="ECO:0000259" key="3">
    <source>
        <dbReference type="Pfam" id="PF01683"/>
    </source>
</evidence>